<dbReference type="Proteomes" id="UP001595840">
    <property type="component" value="Unassembled WGS sequence"/>
</dbReference>
<evidence type="ECO:0000259" key="6">
    <source>
        <dbReference type="Pfam" id="PF05175"/>
    </source>
</evidence>
<dbReference type="InterPro" id="IPR029063">
    <property type="entry name" value="SAM-dependent_MTases_sf"/>
</dbReference>
<keyword evidence="2" id="KW-0698">rRNA processing</keyword>
<dbReference type="CDD" id="cd02440">
    <property type="entry name" value="AdoMet_MTases"/>
    <property type="match status" value="1"/>
</dbReference>
<evidence type="ECO:0000256" key="1">
    <source>
        <dbReference type="ARBA" id="ARBA00022490"/>
    </source>
</evidence>
<dbReference type="InterPro" id="IPR007848">
    <property type="entry name" value="Small_mtfrase_dom"/>
</dbReference>
<comment type="caution">
    <text evidence="8">The sequence shown here is derived from an EMBL/GenBank/DDBJ whole genome shotgun (WGS) entry which is preliminary data.</text>
</comment>
<dbReference type="RefSeq" id="WP_290262581.1">
    <property type="nucleotide sequence ID" value="NZ_JAUFQG010000004.1"/>
</dbReference>
<dbReference type="PROSITE" id="PS00092">
    <property type="entry name" value="N6_MTASE"/>
    <property type="match status" value="1"/>
</dbReference>
<dbReference type="InterPro" id="IPR013675">
    <property type="entry name" value="Mtase_sm_N"/>
</dbReference>
<evidence type="ECO:0000259" key="7">
    <source>
        <dbReference type="Pfam" id="PF08468"/>
    </source>
</evidence>
<dbReference type="PANTHER" id="PTHR47816">
    <property type="entry name" value="RIBOSOMAL RNA SMALL SUBUNIT METHYLTRANSFERASE C"/>
    <property type="match status" value="1"/>
</dbReference>
<gene>
    <name evidence="8" type="ORF">ACFOX3_17730</name>
</gene>
<keyword evidence="9" id="KW-1185">Reference proteome</keyword>
<evidence type="ECO:0000256" key="5">
    <source>
        <dbReference type="ARBA" id="ARBA00022691"/>
    </source>
</evidence>
<dbReference type="EMBL" id="JBHSCX010000021">
    <property type="protein sequence ID" value="MFC4364157.1"/>
    <property type="molecule type" value="Genomic_DNA"/>
</dbReference>
<keyword evidence="5" id="KW-0949">S-adenosyl-L-methionine</keyword>
<dbReference type="PROSITE" id="PS51257">
    <property type="entry name" value="PROKAR_LIPOPROTEIN"/>
    <property type="match status" value="1"/>
</dbReference>
<reference evidence="9" key="1">
    <citation type="journal article" date="2019" name="Int. J. Syst. Evol. Microbiol.">
        <title>The Global Catalogue of Microorganisms (GCM) 10K type strain sequencing project: providing services to taxonomists for standard genome sequencing and annotation.</title>
        <authorList>
            <consortium name="The Broad Institute Genomics Platform"/>
            <consortium name="The Broad Institute Genome Sequencing Center for Infectious Disease"/>
            <person name="Wu L."/>
            <person name="Ma J."/>
        </authorList>
    </citation>
    <scope>NUCLEOTIDE SEQUENCE [LARGE SCALE GENOMIC DNA]</scope>
    <source>
        <strain evidence="9">CECT 8570</strain>
    </source>
</reference>
<dbReference type="Pfam" id="PF08468">
    <property type="entry name" value="MTS_N"/>
    <property type="match status" value="1"/>
</dbReference>
<evidence type="ECO:0000256" key="3">
    <source>
        <dbReference type="ARBA" id="ARBA00022603"/>
    </source>
</evidence>
<dbReference type="InterPro" id="IPR002052">
    <property type="entry name" value="DNA_methylase_N6_adenine_CS"/>
</dbReference>
<proteinExistence type="predicted"/>
<keyword evidence="4" id="KW-0808">Transferase</keyword>
<protein>
    <submittedName>
        <fullName evidence="8">Methyltransferase</fullName>
    </submittedName>
</protein>
<dbReference type="Gene3D" id="3.40.50.150">
    <property type="entry name" value="Vaccinia Virus protein VP39"/>
    <property type="match status" value="2"/>
</dbReference>
<feature type="domain" description="Methyltransferase small N-terminal" evidence="7">
    <location>
        <begin position="56"/>
        <end position="137"/>
    </location>
</feature>
<accession>A0ABV8VAR0</accession>
<dbReference type="GO" id="GO:0032259">
    <property type="term" value="P:methylation"/>
    <property type="evidence" value="ECO:0007669"/>
    <property type="project" value="UniProtKB-KW"/>
</dbReference>
<name>A0ABV8VAR0_9GAMM</name>
<dbReference type="PANTHER" id="PTHR47816:SF4">
    <property type="entry name" value="RIBOSOMAL RNA SMALL SUBUNIT METHYLTRANSFERASE C"/>
    <property type="match status" value="1"/>
</dbReference>
<dbReference type="GO" id="GO:0008168">
    <property type="term" value="F:methyltransferase activity"/>
    <property type="evidence" value="ECO:0007669"/>
    <property type="project" value="UniProtKB-KW"/>
</dbReference>
<evidence type="ECO:0000313" key="9">
    <source>
        <dbReference type="Proteomes" id="UP001595840"/>
    </source>
</evidence>
<keyword evidence="1" id="KW-0963">Cytoplasm</keyword>
<evidence type="ECO:0000256" key="4">
    <source>
        <dbReference type="ARBA" id="ARBA00022679"/>
    </source>
</evidence>
<organism evidence="8 9">
    <name type="scientific">Simiduia curdlanivorans</name>
    <dbReference type="NCBI Taxonomy" id="1492769"/>
    <lineage>
        <taxon>Bacteria</taxon>
        <taxon>Pseudomonadati</taxon>
        <taxon>Pseudomonadota</taxon>
        <taxon>Gammaproteobacteria</taxon>
        <taxon>Cellvibrionales</taxon>
        <taxon>Cellvibrionaceae</taxon>
        <taxon>Simiduia</taxon>
    </lineage>
</organism>
<evidence type="ECO:0000256" key="2">
    <source>
        <dbReference type="ARBA" id="ARBA00022552"/>
    </source>
</evidence>
<sequence length="356" mass="39486">MKPHKLSSTDQLLSNTLAQACEQTLWLADENVLALLESSTEKLPDLITNRYDIDTHAKTRAKQAWFSDWDLAPCFDTQAYQKIIFRISKEKLVNHYLLNQLAHHLKPGATITLIGQKNEGIKGLADQAAACFGNKKINKSGNDYTVTVQVNENAKANVDCQNYPDLRPTLVWRDRDLMSKPGTFGWQKIDDGSAFLLDQLEKLAAQLPVPSRLLDLGCGYGYLSVGAKLITEHYWPNTQWLATDNCAAALTAFNANGGSWAEVFAGDRGLDASGEPLRAPVDLILCNPPFHQGFSPTGDITEKFLKAMQRWLTPKGQALIVVNQFVGVEKRAQGLFKSCQLIADNGSFKVMLLARY</sequence>
<dbReference type="Pfam" id="PF05175">
    <property type="entry name" value="MTS"/>
    <property type="match status" value="1"/>
</dbReference>
<keyword evidence="3 8" id="KW-0489">Methyltransferase</keyword>
<dbReference type="InterPro" id="IPR046977">
    <property type="entry name" value="RsmC/RlmG"/>
</dbReference>
<feature type="domain" description="Methyltransferase small" evidence="6">
    <location>
        <begin position="176"/>
        <end position="351"/>
    </location>
</feature>
<evidence type="ECO:0000313" key="8">
    <source>
        <dbReference type="EMBL" id="MFC4364157.1"/>
    </source>
</evidence>
<dbReference type="SUPFAM" id="SSF53335">
    <property type="entry name" value="S-adenosyl-L-methionine-dependent methyltransferases"/>
    <property type="match status" value="1"/>
</dbReference>